<sequence>MAGLEGKMNHIGSYSNPTTFIQPTYRSLSVTRTKSKICKQSDSQAWASDFHMGYSVNWRWIIETRRRCHLCQREMSTIGI</sequence>
<gene>
    <name evidence="1" type="ORF">Amon02_000101600</name>
</gene>
<reference evidence="1" key="1">
    <citation type="submission" date="2023-04" db="EMBL/GenBank/DDBJ databases">
        <title>Ambrosiozyma monospora NBRC 10751.</title>
        <authorList>
            <person name="Ichikawa N."/>
            <person name="Sato H."/>
            <person name="Tonouchi N."/>
        </authorList>
    </citation>
    <scope>NUCLEOTIDE SEQUENCE</scope>
    <source>
        <strain evidence="1">NBRC 10751</strain>
    </source>
</reference>
<evidence type="ECO:0000313" key="2">
    <source>
        <dbReference type="Proteomes" id="UP001165064"/>
    </source>
</evidence>
<organism evidence="1 2">
    <name type="scientific">Ambrosiozyma monospora</name>
    <name type="common">Yeast</name>
    <name type="synonym">Endomycopsis monosporus</name>
    <dbReference type="NCBI Taxonomy" id="43982"/>
    <lineage>
        <taxon>Eukaryota</taxon>
        <taxon>Fungi</taxon>
        <taxon>Dikarya</taxon>
        <taxon>Ascomycota</taxon>
        <taxon>Saccharomycotina</taxon>
        <taxon>Pichiomycetes</taxon>
        <taxon>Pichiales</taxon>
        <taxon>Pichiaceae</taxon>
        <taxon>Ambrosiozyma</taxon>
    </lineage>
</organism>
<name>A0ACB5STH6_AMBMO</name>
<evidence type="ECO:0000313" key="1">
    <source>
        <dbReference type="EMBL" id="GME72495.1"/>
    </source>
</evidence>
<protein>
    <submittedName>
        <fullName evidence="1">Unnamed protein product</fullName>
    </submittedName>
</protein>
<comment type="caution">
    <text evidence="1">The sequence shown here is derived from an EMBL/GenBank/DDBJ whole genome shotgun (WGS) entry which is preliminary data.</text>
</comment>
<dbReference type="EMBL" id="BSXS01000437">
    <property type="protein sequence ID" value="GME72495.1"/>
    <property type="molecule type" value="Genomic_DNA"/>
</dbReference>
<proteinExistence type="predicted"/>
<keyword evidence="2" id="KW-1185">Reference proteome</keyword>
<accession>A0ACB5STH6</accession>
<dbReference type="Proteomes" id="UP001165064">
    <property type="component" value="Unassembled WGS sequence"/>
</dbReference>